<dbReference type="RefSeq" id="WP_036074556.1">
    <property type="nucleotide sequence ID" value="NZ_AOCG01000025.1"/>
</dbReference>
<evidence type="ECO:0000313" key="3">
    <source>
        <dbReference type="Proteomes" id="UP000019246"/>
    </source>
</evidence>
<accession>W7ASD1</accession>
<keyword evidence="3" id="KW-1185">Reference proteome</keyword>
<dbReference type="Proteomes" id="UP000019246">
    <property type="component" value="Unassembled WGS sequence"/>
</dbReference>
<keyword evidence="1" id="KW-0472">Membrane</keyword>
<feature type="transmembrane region" description="Helical" evidence="1">
    <location>
        <begin position="117"/>
        <end position="136"/>
    </location>
</feature>
<comment type="caution">
    <text evidence="2">The sequence shown here is derived from an EMBL/GenBank/DDBJ whole genome shotgun (WGS) entry which is preliminary data.</text>
</comment>
<name>W7ASD1_9LIST</name>
<feature type="transmembrane region" description="Helical" evidence="1">
    <location>
        <begin position="28"/>
        <end position="50"/>
    </location>
</feature>
<dbReference type="AlphaFoldDB" id="W7ASD1"/>
<organism evidence="2 3">
    <name type="scientific">Listeria aquatica FSL S10-1188</name>
    <dbReference type="NCBI Taxonomy" id="1265818"/>
    <lineage>
        <taxon>Bacteria</taxon>
        <taxon>Bacillati</taxon>
        <taxon>Bacillota</taxon>
        <taxon>Bacilli</taxon>
        <taxon>Bacillales</taxon>
        <taxon>Listeriaceae</taxon>
        <taxon>Listeria</taxon>
    </lineage>
</organism>
<feature type="transmembrane region" description="Helical" evidence="1">
    <location>
        <begin position="204"/>
        <end position="221"/>
    </location>
</feature>
<feature type="transmembrane region" description="Helical" evidence="1">
    <location>
        <begin position="62"/>
        <end position="82"/>
    </location>
</feature>
<evidence type="ECO:0000256" key="1">
    <source>
        <dbReference type="SAM" id="Phobius"/>
    </source>
</evidence>
<keyword evidence="1" id="KW-0812">Transmembrane</keyword>
<gene>
    <name evidence="2" type="ORF">MAQA_16016</name>
</gene>
<protein>
    <submittedName>
        <fullName evidence="2">Uncharacterized protein</fullName>
    </submittedName>
</protein>
<dbReference type="EMBL" id="AOCG01000025">
    <property type="protein sequence ID" value="EUJ16512.1"/>
    <property type="molecule type" value="Genomic_DNA"/>
</dbReference>
<proteinExistence type="predicted"/>
<dbReference type="PATRIC" id="fig|1265818.5.peg.3233"/>
<dbReference type="OrthoDB" id="9967326at2"/>
<evidence type="ECO:0000313" key="2">
    <source>
        <dbReference type="EMBL" id="EUJ16512.1"/>
    </source>
</evidence>
<sequence>MKGRYLKAKKGSGLSNDQKNSDLYVEMFVLKLMSGASMSLVFIPFYYLVINDGFFDWVVDNKSLLTCIILGAMLLMESYMLLNKTTVQKMKSRASEKSKKSDRSFDQEYSMERHKRGGIVVLKVVCMTLGVLALVLSKFDGKSLKVISFMFKDGNQVISGLPEFILYMFLIALGFTLFFYELLKYISLLIQNFKQSIVDPKDRLSMVITIFGLAISLIALFK</sequence>
<feature type="transmembrane region" description="Helical" evidence="1">
    <location>
        <begin position="164"/>
        <end position="183"/>
    </location>
</feature>
<reference evidence="2 3" key="1">
    <citation type="journal article" date="2014" name="Int. J. Syst. Evol. Microbiol.">
        <title>Listeria floridensis sp. nov., Listeria aquatica sp. nov., Listeria cornellensis sp. nov., Listeria riparia sp. nov. and Listeria grandensis sp. nov., from agricultural and natural environments.</title>
        <authorList>
            <person name="den Bakker H.C."/>
            <person name="Warchocki S."/>
            <person name="Wright E.M."/>
            <person name="Allred A.F."/>
            <person name="Ahlstrom C."/>
            <person name="Manuel C.S."/>
            <person name="Stasiewicz M.J."/>
            <person name="Burrell A."/>
            <person name="Roof S."/>
            <person name="Strawn L."/>
            <person name="Fortes E.D."/>
            <person name="Nightingale K.K."/>
            <person name="Kephart D."/>
            <person name="Wiedmann M."/>
        </authorList>
    </citation>
    <scope>NUCLEOTIDE SEQUENCE [LARGE SCALE GENOMIC DNA]</scope>
    <source>
        <strain evidence="2 3">FSL S10-1188</strain>
    </source>
</reference>
<keyword evidence="1" id="KW-1133">Transmembrane helix</keyword>